<evidence type="ECO:0000256" key="6">
    <source>
        <dbReference type="SAM" id="MobiDB-lite"/>
    </source>
</evidence>
<dbReference type="OrthoDB" id="3364966at2759"/>
<evidence type="ECO:0000256" key="2">
    <source>
        <dbReference type="ARBA" id="ARBA00022692"/>
    </source>
</evidence>
<feature type="compositionally biased region" description="Pro residues" evidence="6">
    <location>
        <begin position="1"/>
        <end position="11"/>
    </location>
</feature>
<protein>
    <recommendedName>
        <fullName evidence="8">VTT domain-containing protein</fullName>
    </recommendedName>
</protein>
<dbReference type="InParanoid" id="A0A0C3GJP7"/>
<dbReference type="Pfam" id="PF09335">
    <property type="entry name" value="VTT_dom"/>
    <property type="match status" value="1"/>
</dbReference>
<keyword evidence="5 7" id="KW-0472">Membrane</keyword>
<keyword evidence="4 7" id="KW-1133">Transmembrane helix</keyword>
<evidence type="ECO:0000256" key="7">
    <source>
        <dbReference type="SAM" id="Phobius"/>
    </source>
</evidence>
<dbReference type="InterPro" id="IPR045014">
    <property type="entry name" value="TM41A/B"/>
</dbReference>
<reference evidence="10" key="2">
    <citation type="submission" date="2015-01" db="EMBL/GenBank/DDBJ databases">
        <title>Evolutionary Origins and Diversification of the Mycorrhizal Mutualists.</title>
        <authorList>
            <consortium name="DOE Joint Genome Institute"/>
            <consortium name="Mycorrhizal Genomics Consortium"/>
            <person name="Kohler A."/>
            <person name="Kuo A."/>
            <person name="Nagy L.G."/>
            <person name="Floudas D."/>
            <person name="Copeland A."/>
            <person name="Barry K.W."/>
            <person name="Cichocki N."/>
            <person name="Veneault-Fourrey C."/>
            <person name="LaButti K."/>
            <person name="Lindquist E.A."/>
            <person name="Lipzen A."/>
            <person name="Lundell T."/>
            <person name="Morin E."/>
            <person name="Murat C."/>
            <person name="Riley R."/>
            <person name="Ohm R."/>
            <person name="Sun H."/>
            <person name="Tunlid A."/>
            <person name="Henrissat B."/>
            <person name="Grigoriev I.V."/>
            <person name="Hibbett D.S."/>
            <person name="Martin F."/>
        </authorList>
    </citation>
    <scope>NUCLEOTIDE SEQUENCE [LARGE SCALE GENOMIC DNA]</scope>
    <source>
        <strain evidence="10">F 1598</strain>
    </source>
</reference>
<feature type="transmembrane region" description="Helical" evidence="7">
    <location>
        <begin position="157"/>
        <end position="180"/>
    </location>
</feature>
<keyword evidence="10" id="KW-1185">Reference proteome</keyword>
<evidence type="ECO:0000259" key="8">
    <source>
        <dbReference type="Pfam" id="PF09335"/>
    </source>
</evidence>
<feature type="domain" description="VTT" evidence="8">
    <location>
        <begin position="228"/>
        <end position="356"/>
    </location>
</feature>
<organism evidence="9 10">
    <name type="scientific">Piloderma croceum (strain F 1598)</name>
    <dbReference type="NCBI Taxonomy" id="765440"/>
    <lineage>
        <taxon>Eukaryota</taxon>
        <taxon>Fungi</taxon>
        <taxon>Dikarya</taxon>
        <taxon>Basidiomycota</taxon>
        <taxon>Agaricomycotina</taxon>
        <taxon>Agaricomycetes</taxon>
        <taxon>Agaricomycetidae</taxon>
        <taxon>Atheliales</taxon>
        <taxon>Atheliaceae</taxon>
        <taxon>Piloderma</taxon>
    </lineage>
</organism>
<comment type="subcellular location">
    <subcellularLocation>
        <location evidence="1">Membrane</location>
        <topology evidence="1">Multi-pass membrane protein</topology>
    </subcellularLocation>
</comment>
<name>A0A0C3GJP7_PILCF</name>
<evidence type="ECO:0000256" key="5">
    <source>
        <dbReference type="ARBA" id="ARBA00023136"/>
    </source>
</evidence>
<dbReference type="GO" id="GO:0016020">
    <property type="term" value="C:membrane"/>
    <property type="evidence" value="ECO:0007669"/>
    <property type="project" value="UniProtKB-SubCell"/>
</dbReference>
<keyword evidence="2 7" id="KW-0812">Transmembrane</keyword>
<feature type="compositionally biased region" description="Low complexity" evidence="6">
    <location>
        <begin position="83"/>
        <end position="96"/>
    </location>
</feature>
<dbReference type="EMBL" id="KN832972">
    <property type="protein sequence ID" value="KIM90871.1"/>
    <property type="molecule type" value="Genomic_DNA"/>
</dbReference>
<evidence type="ECO:0000256" key="1">
    <source>
        <dbReference type="ARBA" id="ARBA00004141"/>
    </source>
</evidence>
<feature type="region of interest" description="Disordered" evidence="6">
    <location>
        <begin position="83"/>
        <end position="106"/>
    </location>
</feature>
<accession>A0A0C3GJP7</accession>
<proteinExistence type="predicted"/>
<dbReference type="Proteomes" id="UP000054166">
    <property type="component" value="Unassembled WGS sequence"/>
</dbReference>
<dbReference type="PANTHER" id="PTHR43220">
    <property type="match status" value="1"/>
</dbReference>
<evidence type="ECO:0000313" key="9">
    <source>
        <dbReference type="EMBL" id="KIM90871.1"/>
    </source>
</evidence>
<feature type="region of interest" description="Disordered" evidence="6">
    <location>
        <begin position="1"/>
        <end position="22"/>
    </location>
</feature>
<dbReference type="AlphaFoldDB" id="A0A0C3GJP7"/>
<sequence>MSLSLSPPPIPNRHRAHSTNLRPALTISTLGRRRSTSLELSLPPSCDTSSHITPVETNVPQSSMLAVIASRFLQALHVSPKHSLQWSTPSSPQSSTDEYVLPTSASSQQTTFGDVFGEKGLSETHAPNAWWPSVRQISKIDTSLFSLTLAMQIHAPILFVIMIFPLSTALVLFCLSTLPITVSWPRTLTDVATLGRELHGYSQSGPGPMAHVLGVLAITSVWKHAWSIPGSVIWNVLAGALFSPALATLLLTALTTIGSIFATLLAKPLAPFLTYFFPRALDLTRNALEGDPNVSTRSSNKSSAWVRLSVLRLIGVVPWSGINIACGVCGVAISDCILGAFIGTLPWTAVTCQIGDILQTVASTPSPTPQTVSSLLTSPEIIFKLVFLSFLSLAPIMARDQLRNFITSGHDMSEEERLSRWTWVHEWRNKIRLSSRSRTREADQKQLEVLIREKQEIQP</sequence>
<evidence type="ECO:0000313" key="10">
    <source>
        <dbReference type="Proteomes" id="UP000054166"/>
    </source>
</evidence>
<evidence type="ECO:0000256" key="3">
    <source>
        <dbReference type="ARBA" id="ARBA00022729"/>
    </source>
</evidence>
<evidence type="ECO:0000256" key="4">
    <source>
        <dbReference type="ARBA" id="ARBA00022989"/>
    </source>
</evidence>
<reference evidence="9 10" key="1">
    <citation type="submission" date="2014-04" db="EMBL/GenBank/DDBJ databases">
        <authorList>
            <consortium name="DOE Joint Genome Institute"/>
            <person name="Kuo A."/>
            <person name="Tarkka M."/>
            <person name="Buscot F."/>
            <person name="Kohler A."/>
            <person name="Nagy L.G."/>
            <person name="Floudas D."/>
            <person name="Copeland A."/>
            <person name="Barry K.W."/>
            <person name="Cichocki N."/>
            <person name="Veneault-Fourrey C."/>
            <person name="LaButti K."/>
            <person name="Lindquist E.A."/>
            <person name="Lipzen A."/>
            <person name="Lundell T."/>
            <person name="Morin E."/>
            <person name="Murat C."/>
            <person name="Sun H."/>
            <person name="Tunlid A."/>
            <person name="Henrissat B."/>
            <person name="Grigoriev I.V."/>
            <person name="Hibbett D.S."/>
            <person name="Martin F."/>
            <person name="Nordberg H.P."/>
            <person name="Cantor M.N."/>
            <person name="Hua S.X."/>
        </authorList>
    </citation>
    <scope>NUCLEOTIDE SEQUENCE [LARGE SCALE GENOMIC DNA]</scope>
    <source>
        <strain evidence="9 10">F 1598</strain>
    </source>
</reference>
<feature type="transmembrane region" description="Helical" evidence="7">
    <location>
        <begin position="232"/>
        <end position="251"/>
    </location>
</feature>
<keyword evidence="3" id="KW-0732">Signal</keyword>
<dbReference type="STRING" id="765440.A0A0C3GJP7"/>
<gene>
    <name evidence="9" type="ORF">PILCRDRAFT_94542</name>
</gene>
<dbReference type="PANTHER" id="PTHR43220:SF21">
    <property type="entry name" value="TRANSMEMBRANE PROTEIN 41A"/>
    <property type="match status" value="1"/>
</dbReference>
<dbReference type="HOGENOM" id="CLU_045157_0_0_1"/>
<dbReference type="InterPro" id="IPR032816">
    <property type="entry name" value="VTT_dom"/>
</dbReference>